<feature type="domain" description="RING-type" evidence="16">
    <location>
        <begin position="110"/>
        <end position="152"/>
    </location>
</feature>
<evidence type="ECO:0000256" key="14">
    <source>
        <dbReference type="PROSITE-ProRule" id="PRU00175"/>
    </source>
</evidence>
<dbReference type="InterPro" id="IPR001841">
    <property type="entry name" value="Znf_RING"/>
</dbReference>
<dbReference type="Pfam" id="PF13639">
    <property type="entry name" value="zf-RING_2"/>
    <property type="match status" value="1"/>
</dbReference>
<dbReference type="PROSITE" id="PS50089">
    <property type="entry name" value="ZF_RING_2"/>
    <property type="match status" value="1"/>
</dbReference>
<sequence>MHGSPAQAPTNDFVRKKFDPYVLVLAAAVCITVILLSYLRNLKRLCCRLSGARLSADRVQRRRHLNDPIFQDISLQFHSHGLESAIMDSLPTSQYRQNDEQGLKPSNKECAVCLGEFEEGEWLKHLPNCTHVFHIACIDTWFQTHSSCPLCRSHVYDFSSYVECSIPMHTLLESLRREHFYQERAENSPALRNSIPR</sequence>
<dbReference type="SUPFAM" id="SSF57850">
    <property type="entry name" value="RING/U-box"/>
    <property type="match status" value="1"/>
</dbReference>
<dbReference type="Proteomes" id="UP001141552">
    <property type="component" value="Unassembled WGS sequence"/>
</dbReference>
<evidence type="ECO:0000256" key="11">
    <source>
        <dbReference type="ARBA" id="ARBA00022989"/>
    </source>
</evidence>
<dbReference type="EMBL" id="JAKUCV010002532">
    <property type="protein sequence ID" value="KAJ4842276.1"/>
    <property type="molecule type" value="Genomic_DNA"/>
</dbReference>
<keyword evidence="5" id="KW-0808">Transferase</keyword>
<evidence type="ECO:0000256" key="5">
    <source>
        <dbReference type="ARBA" id="ARBA00022679"/>
    </source>
</evidence>
<evidence type="ECO:0000256" key="3">
    <source>
        <dbReference type="ARBA" id="ARBA00004906"/>
    </source>
</evidence>
<evidence type="ECO:0000256" key="10">
    <source>
        <dbReference type="ARBA" id="ARBA00022833"/>
    </source>
</evidence>
<keyword evidence="10" id="KW-0862">Zinc</keyword>
<keyword evidence="11 15" id="KW-1133">Transmembrane helix</keyword>
<evidence type="ECO:0000259" key="16">
    <source>
        <dbReference type="PROSITE" id="PS50089"/>
    </source>
</evidence>
<dbReference type="GO" id="GO:0016020">
    <property type="term" value="C:membrane"/>
    <property type="evidence" value="ECO:0007669"/>
    <property type="project" value="UniProtKB-SubCell"/>
</dbReference>
<gene>
    <name evidence="17" type="ORF">Tsubulata_023799</name>
</gene>
<dbReference type="InterPro" id="IPR013083">
    <property type="entry name" value="Znf_RING/FYVE/PHD"/>
</dbReference>
<evidence type="ECO:0000313" key="17">
    <source>
        <dbReference type="EMBL" id="KAJ4842276.1"/>
    </source>
</evidence>
<dbReference type="GO" id="GO:0016567">
    <property type="term" value="P:protein ubiquitination"/>
    <property type="evidence" value="ECO:0007669"/>
    <property type="project" value="InterPro"/>
</dbReference>
<evidence type="ECO:0000256" key="13">
    <source>
        <dbReference type="ARBA" id="ARBA00024209"/>
    </source>
</evidence>
<dbReference type="Gene3D" id="3.30.40.10">
    <property type="entry name" value="Zinc/RING finger domain, C3HC4 (zinc finger)"/>
    <property type="match status" value="1"/>
</dbReference>
<reference evidence="17" key="2">
    <citation type="journal article" date="2023" name="Plants (Basel)">
        <title>Annotation of the Turnera subulata (Passifloraceae) Draft Genome Reveals the S-Locus Evolved after the Divergence of Turneroideae from Passifloroideae in a Stepwise Manner.</title>
        <authorList>
            <person name="Henning P.M."/>
            <person name="Roalson E.H."/>
            <person name="Mir W."/>
            <person name="McCubbin A.G."/>
            <person name="Shore J.S."/>
        </authorList>
    </citation>
    <scope>NUCLEOTIDE SEQUENCE</scope>
    <source>
        <strain evidence="17">F60SS</strain>
    </source>
</reference>
<keyword evidence="8 14" id="KW-0863">Zinc-finger</keyword>
<comment type="subcellular location">
    <subcellularLocation>
        <location evidence="2">Membrane</location>
        <topology evidence="2">Single-pass membrane protein</topology>
    </subcellularLocation>
</comment>
<evidence type="ECO:0000256" key="8">
    <source>
        <dbReference type="ARBA" id="ARBA00022771"/>
    </source>
</evidence>
<dbReference type="CDD" id="cd16461">
    <property type="entry name" value="RING-H2_EL5-like"/>
    <property type="match status" value="1"/>
</dbReference>
<evidence type="ECO:0000256" key="2">
    <source>
        <dbReference type="ARBA" id="ARBA00004167"/>
    </source>
</evidence>
<accession>A0A9Q0G324</accession>
<dbReference type="OrthoDB" id="842550at2759"/>
<keyword evidence="18" id="KW-1185">Reference proteome</keyword>
<organism evidence="17 18">
    <name type="scientific">Turnera subulata</name>
    <dbReference type="NCBI Taxonomy" id="218843"/>
    <lineage>
        <taxon>Eukaryota</taxon>
        <taxon>Viridiplantae</taxon>
        <taxon>Streptophyta</taxon>
        <taxon>Embryophyta</taxon>
        <taxon>Tracheophyta</taxon>
        <taxon>Spermatophyta</taxon>
        <taxon>Magnoliopsida</taxon>
        <taxon>eudicotyledons</taxon>
        <taxon>Gunneridae</taxon>
        <taxon>Pentapetalae</taxon>
        <taxon>rosids</taxon>
        <taxon>fabids</taxon>
        <taxon>Malpighiales</taxon>
        <taxon>Passifloraceae</taxon>
        <taxon>Turnera</taxon>
    </lineage>
</organism>
<dbReference type="EC" id="2.3.2.27" evidence="4"/>
<dbReference type="PANTHER" id="PTHR46913">
    <property type="entry name" value="RING-H2 FINGER PROTEIN ATL16"/>
    <property type="match status" value="1"/>
</dbReference>
<comment type="pathway">
    <text evidence="3">Protein modification; protein ubiquitination.</text>
</comment>
<feature type="transmembrane region" description="Helical" evidence="15">
    <location>
        <begin position="20"/>
        <end position="39"/>
    </location>
</feature>
<evidence type="ECO:0000256" key="15">
    <source>
        <dbReference type="SAM" id="Phobius"/>
    </source>
</evidence>
<dbReference type="PANTHER" id="PTHR46913:SF1">
    <property type="entry name" value="RING-H2 FINGER PROTEIN ATL16"/>
    <property type="match status" value="1"/>
</dbReference>
<comment type="caution">
    <text evidence="17">The sequence shown here is derived from an EMBL/GenBank/DDBJ whole genome shotgun (WGS) entry which is preliminary data.</text>
</comment>
<evidence type="ECO:0000313" key="18">
    <source>
        <dbReference type="Proteomes" id="UP001141552"/>
    </source>
</evidence>
<dbReference type="InterPro" id="IPR044600">
    <property type="entry name" value="ATL1/ATL16-like"/>
</dbReference>
<dbReference type="GO" id="GO:0008270">
    <property type="term" value="F:zinc ion binding"/>
    <property type="evidence" value="ECO:0007669"/>
    <property type="project" value="UniProtKB-KW"/>
</dbReference>
<keyword evidence="6 15" id="KW-0812">Transmembrane</keyword>
<protein>
    <recommendedName>
        <fullName evidence="4">RING-type E3 ubiquitin transferase</fullName>
        <ecNumber evidence="4">2.3.2.27</ecNumber>
    </recommendedName>
</protein>
<evidence type="ECO:0000256" key="6">
    <source>
        <dbReference type="ARBA" id="ARBA00022692"/>
    </source>
</evidence>
<keyword evidence="12 15" id="KW-0472">Membrane</keyword>
<evidence type="ECO:0000256" key="1">
    <source>
        <dbReference type="ARBA" id="ARBA00000900"/>
    </source>
</evidence>
<evidence type="ECO:0000256" key="9">
    <source>
        <dbReference type="ARBA" id="ARBA00022786"/>
    </source>
</evidence>
<keyword evidence="9" id="KW-0833">Ubl conjugation pathway</keyword>
<dbReference type="GO" id="GO:0061630">
    <property type="term" value="F:ubiquitin protein ligase activity"/>
    <property type="evidence" value="ECO:0007669"/>
    <property type="project" value="UniProtKB-EC"/>
</dbReference>
<proteinExistence type="inferred from homology"/>
<keyword evidence="7" id="KW-0479">Metal-binding</keyword>
<comment type="catalytic activity">
    <reaction evidence="1">
        <text>S-ubiquitinyl-[E2 ubiquitin-conjugating enzyme]-L-cysteine + [acceptor protein]-L-lysine = [E2 ubiquitin-conjugating enzyme]-L-cysteine + N(6)-ubiquitinyl-[acceptor protein]-L-lysine.</text>
        <dbReference type="EC" id="2.3.2.27"/>
    </reaction>
</comment>
<evidence type="ECO:0000256" key="12">
    <source>
        <dbReference type="ARBA" id="ARBA00023136"/>
    </source>
</evidence>
<evidence type="ECO:0000256" key="4">
    <source>
        <dbReference type="ARBA" id="ARBA00012483"/>
    </source>
</evidence>
<reference evidence="17" key="1">
    <citation type="submission" date="2022-02" db="EMBL/GenBank/DDBJ databases">
        <authorList>
            <person name="Henning P.M."/>
            <person name="McCubbin A.G."/>
            <person name="Shore J.S."/>
        </authorList>
    </citation>
    <scope>NUCLEOTIDE SEQUENCE</scope>
    <source>
        <strain evidence="17">F60SS</strain>
        <tissue evidence="17">Leaves</tissue>
    </source>
</reference>
<comment type="similarity">
    <text evidence="13">Belongs to the RING-type zinc finger family. ATL subfamily.</text>
</comment>
<name>A0A9Q0G324_9ROSI</name>
<dbReference type="AlphaFoldDB" id="A0A9Q0G324"/>
<dbReference type="SMART" id="SM00184">
    <property type="entry name" value="RING"/>
    <property type="match status" value="1"/>
</dbReference>
<dbReference type="FunFam" id="3.30.40.10:FF:000187">
    <property type="entry name" value="E3 ubiquitin-protein ligase ATL6"/>
    <property type="match status" value="1"/>
</dbReference>
<evidence type="ECO:0000256" key="7">
    <source>
        <dbReference type="ARBA" id="ARBA00022723"/>
    </source>
</evidence>